<accession>A0A1H2LEF5</accession>
<evidence type="ECO:0000259" key="1">
    <source>
        <dbReference type="PROSITE" id="PS50056"/>
    </source>
</evidence>
<dbReference type="InterPro" id="IPR000387">
    <property type="entry name" value="Tyr_Pase_dom"/>
</dbReference>
<dbReference type="AlphaFoldDB" id="A0A1H2LEF5"/>
<evidence type="ECO:0000313" key="3">
    <source>
        <dbReference type="Proteomes" id="UP000214355"/>
    </source>
</evidence>
<dbReference type="InterPro" id="IPR029021">
    <property type="entry name" value="Prot-tyrosine_phosphatase-like"/>
</dbReference>
<dbReference type="RefSeq" id="WP_157672889.1">
    <property type="nucleotide sequence ID" value="NZ_JABAPH010000003.1"/>
</dbReference>
<dbReference type="Pfam" id="PF00102">
    <property type="entry name" value="Y_phosphatase"/>
    <property type="match status" value="1"/>
</dbReference>
<dbReference type="InterPro" id="IPR000242">
    <property type="entry name" value="PTP_cat"/>
</dbReference>
<feature type="domain" description="Tyrosine specific protein phosphatases" evidence="1">
    <location>
        <begin position="70"/>
        <end position="127"/>
    </location>
</feature>
<dbReference type="Proteomes" id="UP000214355">
    <property type="component" value="Chromosome I"/>
</dbReference>
<protein>
    <submittedName>
        <fullName evidence="2">Protein-tyrosine phosphatase</fullName>
    </submittedName>
</protein>
<dbReference type="PROSITE" id="PS50056">
    <property type="entry name" value="TYR_PHOSPHATASE_2"/>
    <property type="match status" value="1"/>
</dbReference>
<keyword evidence="3" id="KW-1185">Reference proteome</keyword>
<dbReference type="Gene3D" id="3.90.190.10">
    <property type="entry name" value="Protein tyrosine phosphatase superfamily"/>
    <property type="match status" value="1"/>
</dbReference>
<dbReference type="GeneID" id="65344526"/>
<dbReference type="GO" id="GO:0004725">
    <property type="term" value="F:protein tyrosine phosphatase activity"/>
    <property type="evidence" value="ECO:0007669"/>
    <property type="project" value="InterPro"/>
</dbReference>
<dbReference type="SUPFAM" id="SSF52799">
    <property type="entry name" value="(Phosphotyrosine protein) phosphatases II"/>
    <property type="match status" value="1"/>
</dbReference>
<dbReference type="EMBL" id="LT629804">
    <property type="protein sequence ID" value="SDU79212.1"/>
    <property type="molecule type" value="Genomic_DNA"/>
</dbReference>
<organism evidence="2 3">
    <name type="scientific">Arcanobacterium phocae</name>
    <dbReference type="NCBI Taxonomy" id="131112"/>
    <lineage>
        <taxon>Bacteria</taxon>
        <taxon>Bacillati</taxon>
        <taxon>Actinomycetota</taxon>
        <taxon>Actinomycetes</taxon>
        <taxon>Actinomycetales</taxon>
        <taxon>Actinomycetaceae</taxon>
        <taxon>Arcanobacterium</taxon>
    </lineage>
</organism>
<name>A0A1H2LEF5_9ACTO</name>
<dbReference type="STRING" id="131112.SAMN04489737_0788"/>
<gene>
    <name evidence="2" type="ORF">SAMN04489737_0788</name>
</gene>
<sequence length="150" mass="16118">MATWKDGAGVITLPSGRRVRGRSWRVVTEEQADLAIVLTTSVGNRFGAPTIMSRAGETIAIDWPDYRLPRRPAQALQTLRDALSQAADKKVEITCAGGVGRTGTALAILAVFDGMDPHDAIDLVQREYNPQSVASPAQRAFVMDLGADVN</sequence>
<evidence type="ECO:0000313" key="2">
    <source>
        <dbReference type="EMBL" id="SDU79212.1"/>
    </source>
</evidence>
<proteinExistence type="predicted"/>
<reference evidence="3" key="1">
    <citation type="submission" date="2016-10" db="EMBL/GenBank/DDBJ databases">
        <authorList>
            <person name="Varghese N."/>
            <person name="Submissions S."/>
        </authorList>
    </citation>
    <scope>NUCLEOTIDE SEQUENCE [LARGE SCALE GENOMIC DNA]</scope>
    <source>
        <strain evidence="3">DSM 10002</strain>
    </source>
</reference>
<dbReference type="OrthoDB" id="2629679at2"/>